<feature type="region of interest" description="Disordered" evidence="1">
    <location>
        <begin position="17"/>
        <end position="52"/>
    </location>
</feature>
<gene>
    <name evidence="2" type="ORF">TIFTF001_024043</name>
</gene>
<dbReference type="Proteomes" id="UP001187192">
    <property type="component" value="Unassembled WGS sequence"/>
</dbReference>
<protein>
    <submittedName>
        <fullName evidence="2">Uncharacterized protein</fullName>
    </submittedName>
</protein>
<evidence type="ECO:0000313" key="3">
    <source>
        <dbReference type="Proteomes" id="UP001187192"/>
    </source>
</evidence>
<sequence length="80" mass="8249">MRQVLCQFSQVEAGAGAGTRTSTVTAGTGRCGRGSIDRSSRRGLGRGRGSVTQASTLDLDGGLLEVPKGELIRGSAAQWK</sequence>
<accession>A0AA88B0F6</accession>
<evidence type="ECO:0000256" key="1">
    <source>
        <dbReference type="SAM" id="MobiDB-lite"/>
    </source>
</evidence>
<organism evidence="2 3">
    <name type="scientific">Ficus carica</name>
    <name type="common">Common fig</name>
    <dbReference type="NCBI Taxonomy" id="3494"/>
    <lineage>
        <taxon>Eukaryota</taxon>
        <taxon>Viridiplantae</taxon>
        <taxon>Streptophyta</taxon>
        <taxon>Embryophyta</taxon>
        <taxon>Tracheophyta</taxon>
        <taxon>Spermatophyta</taxon>
        <taxon>Magnoliopsida</taxon>
        <taxon>eudicotyledons</taxon>
        <taxon>Gunneridae</taxon>
        <taxon>Pentapetalae</taxon>
        <taxon>rosids</taxon>
        <taxon>fabids</taxon>
        <taxon>Rosales</taxon>
        <taxon>Moraceae</taxon>
        <taxon>Ficeae</taxon>
        <taxon>Ficus</taxon>
    </lineage>
</organism>
<dbReference type="EMBL" id="BTGU01000054">
    <property type="protein sequence ID" value="GMN54906.1"/>
    <property type="molecule type" value="Genomic_DNA"/>
</dbReference>
<reference evidence="2" key="1">
    <citation type="submission" date="2023-07" db="EMBL/GenBank/DDBJ databases">
        <title>draft genome sequence of fig (Ficus carica).</title>
        <authorList>
            <person name="Takahashi T."/>
            <person name="Nishimura K."/>
        </authorList>
    </citation>
    <scope>NUCLEOTIDE SEQUENCE</scope>
</reference>
<proteinExistence type="predicted"/>
<dbReference type="AlphaFoldDB" id="A0AA88B0F6"/>
<evidence type="ECO:0000313" key="2">
    <source>
        <dbReference type="EMBL" id="GMN54906.1"/>
    </source>
</evidence>
<name>A0AA88B0F6_FICCA</name>
<comment type="caution">
    <text evidence="2">The sequence shown here is derived from an EMBL/GenBank/DDBJ whole genome shotgun (WGS) entry which is preliminary data.</text>
</comment>
<keyword evidence="3" id="KW-1185">Reference proteome</keyword>